<dbReference type="EMBL" id="BFAD01000004">
    <property type="protein sequence ID" value="GBE82809.1"/>
    <property type="molecule type" value="Genomic_DNA"/>
</dbReference>
<evidence type="ECO:0000256" key="1">
    <source>
        <dbReference type="SAM" id="Coils"/>
    </source>
</evidence>
<feature type="region of interest" description="Disordered" evidence="2">
    <location>
        <begin position="21"/>
        <end position="89"/>
    </location>
</feature>
<evidence type="ECO:0000313" key="4">
    <source>
        <dbReference type="Proteomes" id="UP000287166"/>
    </source>
</evidence>
<name>A0A401GKY5_9APHY</name>
<keyword evidence="4" id="KW-1185">Reference proteome</keyword>
<sequence length="222" mass="25374">MSRCVSRHDFSASRALRIRIPSKAISDHPNAPPTALTAEIENEGTDSRTVVSPTKKRRHTDADLPAAKRSANRKGREKTTDLAGTSSTATQSTNFAALLQQISRAHDDVDRQCMELTAKVQFLEQEQELLFLEKEQIQRDRQTEAEQAQQREQEKTEEINLWTTRCTNLEEENGKLSSERDELAQQVEHWTTWADACPRELMVSAMEERRRQVEQVGETNIQ</sequence>
<dbReference type="InParanoid" id="A0A401GKY5"/>
<dbReference type="GeneID" id="38779726"/>
<feature type="coiled-coil region" evidence="1">
    <location>
        <begin position="106"/>
        <end position="186"/>
    </location>
</feature>
<dbReference type="RefSeq" id="XP_027613722.1">
    <property type="nucleotide sequence ID" value="XM_027757921.1"/>
</dbReference>
<proteinExistence type="predicted"/>
<keyword evidence="1" id="KW-0175">Coiled coil</keyword>
<protein>
    <submittedName>
        <fullName evidence="3">Uncharacterized protein</fullName>
    </submittedName>
</protein>
<comment type="caution">
    <text evidence="3">The sequence shown here is derived from an EMBL/GenBank/DDBJ whole genome shotgun (WGS) entry which is preliminary data.</text>
</comment>
<dbReference type="AlphaFoldDB" id="A0A401GKY5"/>
<dbReference type="Proteomes" id="UP000287166">
    <property type="component" value="Unassembled WGS sequence"/>
</dbReference>
<accession>A0A401GKY5</accession>
<evidence type="ECO:0000313" key="3">
    <source>
        <dbReference type="EMBL" id="GBE82809.1"/>
    </source>
</evidence>
<organism evidence="3 4">
    <name type="scientific">Sparassis crispa</name>
    <dbReference type="NCBI Taxonomy" id="139825"/>
    <lineage>
        <taxon>Eukaryota</taxon>
        <taxon>Fungi</taxon>
        <taxon>Dikarya</taxon>
        <taxon>Basidiomycota</taxon>
        <taxon>Agaricomycotina</taxon>
        <taxon>Agaricomycetes</taxon>
        <taxon>Polyporales</taxon>
        <taxon>Sparassidaceae</taxon>
        <taxon>Sparassis</taxon>
    </lineage>
</organism>
<gene>
    <name evidence="3" type="ORF">SCP_0411950</name>
</gene>
<reference evidence="3 4" key="1">
    <citation type="journal article" date="2018" name="Sci. Rep.">
        <title>Genome sequence of the cauliflower mushroom Sparassis crispa (Hanabiratake) and its association with beneficial usage.</title>
        <authorList>
            <person name="Kiyama R."/>
            <person name="Furutani Y."/>
            <person name="Kawaguchi K."/>
            <person name="Nakanishi T."/>
        </authorList>
    </citation>
    <scope>NUCLEOTIDE SEQUENCE [LARGE SCALE GENOMIC DNA]</scope>
</reference>
<evidence type="ECO:0000256" key="2">
    <source>
        <dbReference type="SAM" id="MobiDB-lite"/>
    </source>
</evidence>